<evidence type="ECO:0000313" key="1">
    <source>
        <dbReference type="EMBL" id="OCX71936.1"/>
    </source>
</evidence>
<evidence type="ECO:0000313" key="2">
    <source>
        <dbReference type="EMBL" id="OCX74532.1"/>
    </source>
</evidence>
<name>A0A1C2JCY9_ACITH</name>
<evidence type="ECO:0000313" key="4">
    <source>
        <dbReference type="Proteomes" id="UP000095008"/>
    </source>
</evidence>
<dbReference type="InterPro" id="IPR003772">
    <property type="entry name" value="YceD"/>
</dbReference>
<dbReference type="Pfam" id="PF02620">
    <property type="entry name" value="YceD"/>
    <property type="match status" value="1"/>
</dbReference>
<evidence type="ECO:0008006" key="5">
    <source>
        <dbReference type="Google" id="ProtNLM"/>
    </source>
</evidence>
<dbReference type="EMBL" id="LWRY01000037">
    <property type="protein sequence ID" value="OCX74532.1"/>
    <property type="molecule type" value="Genomic_DNA"/>
</dbReference>
<sequence length="153" mass="16451">MFSAKTNRLHLTKVTGPGDRLEGPVDLAAWSRLAAATAEVKSVQADLDLQRNGSVVLADGFIEVSGQIRCERCLGNMPLSLKVPVHSGLAETEEMVSTLDPDLDIVLADRGVVALQVWLEDEVLLALPMIPRCAEWQSGTCPVSGLEAFIIVD</sequence>
<dbReference type="eggNOG" id="COG1399">
    <property type="taxonomic scope" value="Bacteria"/>
</dbReference>
<accession>A0A1C2JCY9</accession>
<dbReference type="AlphaFoldDB" id="A0A1C2JCY9"/>
<organism evidence="1 3">
    <name type="scientific">Acidithiobacillus thiooxidans</name>
    <name type="common">Thiobacillus thiooxidans</name>
    <dbReference type="NCBI Taxonomy" id="930"/>
    <lineage>
        <taxon>Bacteria</taxon>
        <taxon>Pseudomonadati</taxon>
        <taxon>Pseudomonadota</taxon>
        <taxon>Acidithiobacillia</taxon>
        <taxon>Acidithiobacillales</taxon>
        <taxon>Acidithiobacillaceae</taxon>
        <taxon>Acidithiobacillus</taxon>
    </lineage>
</organism>
<evidence type="ECO:0000313" key="3">
    <source>
        <dbReference type="Proteomes" id="UP000094893"/>
    </source>
</evidence>
<proteinExistence type="predicted"/>
<dbReference type="Proteomes" id="UP000094893">
    <property type="component" value="Unassembled WGS sequence"/>
</dbReference>
<reference evidence="1 3" key="1">
    <citation type="journal article" date="2016" name="Int. J. Mol. Sci.">
        <title>Comparative genomics of the extreme acidophile Acidithiobacillus thiooxidans reveals intraspecific divergence and niche adaptation.</title>
        <authorList>
            <person name="Zhang X."/>
            <person name="Feng X."/>
            <person name="Tao J."/>
            <person name="Ma L."/>
            <person name="Xiao Y."/>
            <person name="Liang Y."/>
            <person name="Liu X."/>
            <person name="Yin H."/>
        </authorList>
    </citation>
    <scope>NUCLEOTIDE SEQUENCE [LARGE SCALE GENOMIC DNA]</scope>
    <source>
        <strain evidence="1 3">A02</strain>
        <strain evidence="2">DXS-W</strain>
    </source>
</reference>
<dbReference type="OrthoDB" id="5297600at2"/>
<dbReference type="EMBL" id="LWSA01000153">
    <property type="protein sequence ID" value="OCX71936.1"/>
    <property type="molecule type" value="Genomic_DNA"/>
</dbReference>
<dbReference type="STRING" id="930.GCA_002079865_03065"/>
<comment type="caution">
    <text evidence="1">The sequence shown here is derived from an EMBL/GenBank/DDBJ whole genome shotgun (WGS) entry which is preliminary data.</text>
</comment>
<dbReference type="RefSeq" id="WP_024892604.1">
    <property type="nucleotide sequence ID" value="NZ_LWRY01000037.1"/>
</dbReference>
<keyword evidence="4" id="KW-1185">Reference proteome</keyword>
<protein>
    <recommendedName>
        <fullName evidence="5">23S rRNA accumulation protein YceD</fullName>
    </recommendedName>
</protein>
<gene>
    <name evidence="2" type="ORF">A6M23_06120</name>
    <name evidence="1" type="ORF">A6P07_11000</name>
</gene>
<dbReference type="Proteomes" id="UP000095008">
    <property type="component" value="Unassembled WGS sequence"/>
</dbReference>